<evidence type="ECO:0000313" key="1">
    <source>
        <dbReference type="EMBL" id="MBD2531829.1"/>
    </source>
</evidence>
<sequence length="782" mass="87948">MSDEILDLLGEYTHPQGYLEYINTLPFLGRLHCYTRQIEAGSWQQILLDYEVGASGIADGAWFKVTFKFYSDWALFQTEDPTAANYVSAEYQARPPLTGESQSTVQLLKVRFDQKGHERPYQKAIIVDIVDGYLKPGDRILIRLGDRRGGGAGTRVQTFVEQGFRFRAYIDPVGTSRFAEVPGDVVIDVVPAPPAKITIVTPRLVKTGVPFPVRVRVEDVWGNTCWGLGGKLHLSGLQEQLLDLPTQGWAVVKTNLTLENNQETLLQANLVGTELQSQLTPITADSNLIYPRTFFADLHVHSNNTVGTNSTEYNFAYGRDVAGLDVLGYTANDFNITEERWQHDVKLCREVTREGEFLCYPGTEWCGNSAVGGDRNVIFLGDEVLFPCDRQGKQVRSFEWNEDMKGQQLLPGAWPVDRLYAAYIHNPEQHLMIPHVGGRRAILDWHHPKLERLIEVGSAWGHFPWFYQDAISRGYKVGVSANGDEHRGRCGSGVPGTAVFGVNGGVTGIIAPGLTKLDINQALRSRHTWATTGDRIVALLWSGCHIQGDEFTASDAVTINYRFLGTSGWDEITAYTHHGLLWHRNLQSEAGYAPNKIRLRWGGARIKDRYRCAQWRGTLEYTNTIVQSYQVYGLEHPEEYVRQAAALKLEFRSDTYGDADAIELNLSDLLHAQFRLQVQIDSYTKVGSPLRRNPYIHCPEFTWEFSGQDILNQGMLRQELGGTELFLAVERLSTTPMPRDISGSFILEPESSSYGFVPVYISGRQIDDSQVWTSPLFISFYS</sequence>
<dbReference type="RefSeq" id="WP_190942499.1">
    <property type="nucleotide sequence ID" value="NZ_JACJSI010000042.1"/>
</dbReference>
<dbReference type="Gene3D" id="3.20.20.140">
    <property type="entry name" value="Metal-dependent hydrolases"/>
    <property type="match status" value="1"/>
</dbReference>
<protein>
    <submittedName>
        <fullName evidence="1">DUF3604 domain-containing protein</fullName>
    </submittedName>
</protein>
<dbReference type="InterPro" id="IPR022028">
    <property type="entry name" value="DUF3604"/>
</dbReference>
<evidence type="ECO:0000313" key="2">
    <source>
        <dbReference type="Proteomes" id="UP000623440"/>
    </source>
</evidence>
<keyword evidence="2" id="KW-1185">Reference proteome</keyword>
<dbReference type="EMBL" id="JACJSI010000042">
    <property type="protein sequence ID" value="MBD2531829.1"/>
    <property type="molecule type" value="Genomic_DNA"/>
</dbReference>
<proteinExistence type="predicted"/>
<dbReference type="Proteomes" id="UP000623440">
    <property type="component" value="Unassembled WGS sequence"/>
</dbReference>
<dbReference type="SUPFAM" id="SSF89550">
    <property type="entry name" value="PHP domain-like"/>
    <property type="match status" value="1"/>
</dbReference>
<reference evidence="1 2" key="1">
    <citation type="journal article" date="2020" name="ISME J.">
        <title>Comparative genomics reveals insights into cyanobacterial evolution and habitat adaptation.</title>
        <authorList>
            <person name="Chen M.Y."/>
            <person name="Teng W.K."/>
            <person name="Zhao L."/>
            <person name="Hu C.X."/>
            <person name="Zhou Y.K."/>
            <person name="Han B.P."/>
            <person name="Song L.R."/>
            <person name="Shu W.S."/>
        </authorList>
    </citation>
    <scope>NUCLEOTIDE SEQUENCE [LARGE SCALE GENOMIC DNA]</scope>
    <source>
        <strain evidence="1 2">FACHB-838</strain>
    </source>
</reference>
<accession>A0ABR8DRJ9</accession>
<organism evidence="1 2">
    <name type="scientific">Nostoc flagelliforme FACHB-838</name>
    <dbReference type="NCBI Taxonomy" id="2692904"/>
    <lineage>
        <taxon>Bacteria</taxon>
        <taxon>Bacillati</taxon>
        <taxon>Cyanobacteriota</taxon>
        <taxon>Cyanophyceae</taxon>
        <taxon>Nostocales</taxon>
        <taxon>Nostocaceae</taxon>
        <taxon>Nostoc</taxon>
    </lineage>
</organism>
<gene>
    <name evidence="1" type="ORF">H6G97_20465</name>
</gene>
<dbReference type="InterPro" id="IPR016195">
    <property type="entry name" value="Pol/histidinol_Pase-like"/>
</dbReference>
<dbReference type="Pfam" id="PF12228">
    <property type="entry name" value="DUF3604"/>
    <property type="match status" value="1"/>
</dbReference>
<comment type="caution">
    <text evidence="1">The sequence shown here is derived from an EMBL/GenBank/DDBJ whole genome shotgun (WGS) entry which is preliminary data.</text>
</comment>
<name>A0ABR8DRJ9_9NOSO</name>